<protein>
    <submittedName>
        <fullName evidence="1">Uncharacterized protein</fullName>
    </submittedName>
</protein>
<reference evidence="1 2" key="1">
    <citation type="journal article" date="2012" name="J. Bacteriol.">
        <title>Draft Genome Sequences for Two Metal-Reducing Pelosinus fermentans Strains Isolated from a Cr(VI)-Contaminated Site and for Type Strain R7.</title>
        <authorList>
            <person name="Brown S.D."/>
            <person name="Podar M."/>
            <person name="Klingeman D.M."/>
            <person name="Johnson C.M."/>
            <person name="Yang Z.K."/>
            <person name="Utturkar S.M."/>
            <person name="Land M.L."/>
            <person name="Mosher J.J."/>
            <person name="Hurt R.A.Jr."/>
            <person name="Phelps T.J."/>
            <person name="Palumbo A.V."/>
            <person name="Arkin A.P."/>
            <person name="Hazen T.C."/>
            <person name="Elias D.A."/>
        </authorList>
    </citation>
    <scope>NUCLEOTIDE SEQUENCE [LARGE SCALE GENOMIC DNA]</scope>
    <source>
        <strain evidence="1 2">B4</strain>
    </source>
</reference>
<dbReference type="EMBL" id="AKVJ01000004">
    <property type="protein sequence ID" value="EIW20811.1"/>
    <property type="molecule type" value="Genomic_DNA"/>
</dbReference>
<sequence length="49" mass="5976">MNIEINCLLYNTVYPYILFLTANMCIDKQLLMHDRYVFFLTCKIERILQ</sequence>
<proteinExistence type="predicted"/>
<dbReference type="Proteomes" id="UP000004324">
    <property type="component" value="Unassembled WGS sequence"/>
</dbReference>
<evidence type="ECO:0000313" key="2">
    <source>
        <dbReference type="Proteomes" id="UP000004324"/>
    </source>
</evidence>
<name>I9LK75_9FIRM</name>
<keyword evidence="2" id="KW-1185">Reference proteome</keyword>
<gene>
    <name evidence="1" type="ORF">FB4_2023</name>
</gene>
<dbReference type="AlphaFoldDB" id="I9LK75"/>
<accession>I9LK75</accession>
<comment type="caution">
    <text evidence="1">The sequence shown here is derived from an EMBL/GenBank/DDBJ whole genome shotgun (WGS) entry which is preliminary data.</text>
</comment>
<organism evidence="1 2">
    <name type="scientific">Pelosinus fermentans B4</name>
    <dbReference type="NCBI Taxonomy" id="1149862"/>
    <lineage>
        <taxon>Bacteria</taxon>
        <taxon>Bacillati</taxon>
        <taxon>Bacillota</taxon>
        <taxon>Negativicutes</taxon>
        <taxon>Selenomonadales</taxon>
        <taxon>Sporomusaceae</taxon>
        <taxon>Pelosinus</taxon>
    </lineage>
</organism>
<evidence type="ECO:0000313" key="1">
    <source>
        <dbReference type="EMBL" id="EIW20811.1"/>
    </source>
</evidence>